<evidence type="ECO:0000313" key="3">
    <source>
        <dbReference type="Proteomes" id="UP000033947"/>
    </source>
</evidence>
<protein>
    <submittedName>
        <fullName evidence="2">Uncharacterized protein</fullName>
    </submittedName>
</protein>
<evidence type="ECO:0000256" key="1">
    <source>
        <dbReference type="SAM" id="Phobius"/>
    </source>
</evidence>
<accession>A0A0G0VM85</accession>
<name>A0A0G0VM85_UNCKA</name>
<dbReference type="EMBL" id="LCBB01000018">
    <property type="protein sequence ID" value="KKS02019.1"/>
    <property type="molecule type" value="Genomic_DNA"/>
</dbReference>
<organism evidence="2 3">
    <name type="scientific">candidate division WWE3 bacterium GW2011_GWC2_41_23</name>
    <dbReference type="NCBI Taxonomy" id="1619123"/>
    <lineage>
        <taxon>Bacteria</taxon>
        <taxon>Katanobacteria</taxon>
    </lineage>
</organism>
<reference evidence="2 3" key="1">
    <citation type="journal article" date="2015" name="Nature">
        <title>rRNA introns, odd ribosomes, and small enigmatic genomes across a large radiation of phyla.</title>
        <authorList>
            <person name="Brown C.T."/>
            <person name="Hug L.A."/>
            <person name="Thomas B.C."/>
            <person name="Sharon I."/>
            <person name="Castelle C.J."/>
            <person name="Singh A."/>
            <person name="Wilkins M.J."/>
            <person name="Williams K.H."/>
            <person name="Banfield J.F."/>
        </authorList>
    </citation>
    <scope>NUCLEOTIDE SEQUENCE [LARGE SCALE GENOMIC DNA]</scope>
</reference>
<keyword evidence="1" id="KW-0472">Membrane</keyword>
<dbReference type="AlphaFoldDB" id="A0A0G0VM85"/>
<keyword evidence="1" id="KW-0812">Transmembrane</keyword>
<feature type="transmembrane region" description="Helical" evidence="1">
    <location>
        <begin position="12"/>
        <end position="28"/>
    </location>
</feature>
<dbReference type="Proteomes" id="UP000033947">
    <property type="component" value="Unassembled WGS sequence"/>
</dbReference>
<keyword evidence="1" id="KW-1133">Transmembrane helix</keyword>
<comment type="caution">
    <text evidence="2">The sequence shown here is derived from an EMBL/GenBank/DDBJ whole genome shotgun (WGS) entry which is preliminary data.</text>
</comment>
<sequence length="199" mass="22896">MNCTSTVLEISKWLGGVVVSSGFVYWIIQRLFENKFQKGIEKYKNELSIELEKSKVTFNNLHSKRINIISNLYKKLVAVNNSLASMTKPLQLAGEPAKEEKLKTAIDDYNNFLHYFDDHRIYFSEPVAKKIDDIVDSFRGVCLDYDCYYPAYKQSLDASDGANAKDYHAELVKAWNKVKNDIPTIRLELESELRKIIGV</sequence>
<proteinExistence type="predicted"/>
<evidence type="ECO:0000313" key="2">
    <source>
        <dbReference type="EMBL" id="KKS02019.1"/>
    </source>
</evidence>
<gene>
    <name evidence="2" type="ORF">UU55_C0018G0004</name>
</gene>